<sequence length="296" mass="34243">MWLLETSTFQLRQFYGRDVPPYAILSHTWGPDEVTFDDMQSVDLSFVRIKAGFQKIQRCCDQALIHGYEYAWVDSCCIDKKSSAELTEAINSMFKFYGNSSLCYAYLDDVPDWDITRPFPDEQFAQSRWFTRGWTLQELVAPQNILFYSEHWSLLEHAISAFHEKLSSITWIPMRVLEYPQYIFSESVARRMVLASNRETTREEDIAYCLMGLFNVNMPILYGEGRKNAFKRLQYEIIRSSPDHTIFTWRNSEPNSGLIAADPKDFSECHGMASIEAYDSAAYTISLGYGLVRCAA</sequence>
<dbReference type="InterPro" id="IPR058525">
    <property type="entry name" value="DUF8212"/>
</dbReference>
<evidence type="ECO:0000259" key="1">
    <source>
        <dbReference type="Pfam" id="PF06985"/>
    </source>
</evidence>
<protein>
    <submittedName>
        <fullName evidence="3">Heterokaryon incompatibility protein-domain-containing protein</fullName>
    </submittedName>
</protein>
<proteinExistence type="predicted"/>
<dbReference type="PANTHER" id="PTHR10622:SF10">
    <property type="entry name" value="HET DOMAIN-CONTAINING PROTEIN"/>
    <property type="match status" value="1"/>
</dbReference>
<dbReference type="AlphaFoldDB" id="A0A8K0SQ31"/>
<dbReference type="Pfam" id="PF06985">
    <property type="entry name" value="HET"/>
    <property type="match status" value="1"/>
</dbReference>
<feature type="domain" description="Heterokaryon incompatibility" evidence="1">
    <location>
        <begin position="22"/>
        <end position="108"/>
    </location>
</feature>
<evidence type="ECO:0000259" key="2">
    <source>
        <dbReference type="Pfam" id="PF26640"/>
    </source>
</evidence>
<comment type="caution">
    <text evidence="3">The sequence shown here is derived from an EMBL/GenBank/DDBJ whole genome shotgun (WGS) entry which is preliminary data.</text>
</comment>
<evidence type="ECO:0000313" key="3">
    <source>
        <dbReference type="EMBL" id="KAH7316738.1"/>
    </source>
</evidence>
<dbReference type="Proteomes" id="UP000813444">
    <property type="component" value="Unassembled WGS sequence"/>
</dbReference>
<dbReference type="OrthoDB" id="674604at2759"/>
<reference evidence="3" key="1">
    <citation type="journal article" date="2021" name="Nat. Commun.">
        <title>Genetic determinants of endophytism in the Arabidopsis root mycobiome.</title>
        <authorList>
            <person name="Mesny F."/>
            <person name="Miyauchi S."/>
            <person name="Thiergart T."/>
            <person name="Pickel B."/>
            <person name="Atanasova L."/>
            <person name="Karlsson M."/>
            <person name="Huettel B."/>
            <person name="Barry K.W."/>
            <person name="Haridas S."/>
            <person name="Chen C."/>
            <person name="Bauer D."/>
            <person name="Andreopoulos W."/>
            <person name="Pangilinan J."/>
            <person name="LaButti K."/>
            <person name="Riley R."/>
            <person name="Lipzen A."/>
            <person name="Clum A."/>
            <person name="Drula E."/>
            <person name="Henrissat B."/>
            <person name="Kohler A."/>
            <person name="Grigoriev I.V."/>
            <person name="Martin F.M."/>
            <person name="Hacquard S."/>
        </authorList>
    </citation>
    <scope>NUCLEOTIDE SEQUENCE</scope>
    <source>
        <strain evidence="3">MPI-CAGE-CH-0235</strain>
    </source>
</reference>
<dbReference type="PANTHER" id="PTHR10622">
    <property type="entry name" value="HET DOMAIN-CONTAINING PROTEIN"/>
    <property type="match status" value="1"/>
</dbReference>
<accession>A0A8K0SQ31</accession>
<dbReference type="EMBL" id="JAGPNK010000008">
    <property type="protein sequence ID" value="KAH7316738.1"/>
    <property type="molecule type" value="Genomic_DNA"/>
</dbReference>
<evidence type="ECO:0000313" key="4">
    <source>
        <dbReference type="Proteomes" id="UP000813444"/>
    </source>
</evidence>
<feature type="domain" description="DUF8212" evidence="2">
    <location>
        <begin position="228"/>
        <end position="258"/>
    </location>
</feature>
<organism evidence="3 4">
    <name type="scientific">Stachybotrys elegans</name>
    <dbReference type="NCBI Taxonomy" id="80388"/>
    <lineage>
        <taxon>Eukaryota</taxon>
        <taxon>Fungi</taxon>
        <taxon>Dikarya</taxon>
        <taxon>Ascomycota</taxon>
        <taxon>Pezizomycotina</taxon>
        <taxon>Sordariomycetes</taxon>
        <taxon>Hypocreomycetidae</taxon>
        <taxon>Hypocreales</taxon>
        <taxon>Stachybotryaceae</taxon>
        <taxon>Stachybotrys</taxon>
    </lineage>
</organism>
<dbReference type="Pfam" id="PF26640">
    <property type="entry name" value="DUF8212"/>
    <property type="match status" value="1"/>
</dbReference>
<name>A0A8K0SQ31_9HYPO</name>
<keyword evidence="4" id="KW-1185">Reference proteome</keyword>
<gene>
    <name evidence="3" type="ORF">B0I35DRAFT_451639</name>
</gene>
<dbReference type="InterPro" id="IPR010730">
    <property type="entry name" value="HET"/>
</dbReference>